<evidence type="ECO:0000313" key="2">
    <source>
        <dbReference type="Proteomes" id="UP001224087"/>
    </source>
</evidence>
<dbReference type="Proteomes" id="UP001224087">
    <property type="component" value="Segment"/>
</dbReference>
<proteinExistence type="predicted"/>
<keyword evidence="2" id="KW-1185">Reference proteome</keyword>
<reference evidence="1" key="1">
    <citation type="submission" date="2019-12" db="EMBL/GenBank/DDBJ databases">
        <title>The DNA Methylation Landscape of Giant Viruses.</title>
        <authorList>
            <person name="Jeudy S."/>
            <person name="Rigou S."/>
            <person name="Alempic J.-M."/>
            <person name="Claverie J.-M."/>
            <person name="Abergel C."/>
            <person name="Legendre M."/>
        </authorList>
    </citation>
    <scope>NUCLEOTIDE SEQUENCE</scope>
    <source>
        <strain evidence="1">P4</strain>
    </source>
</reference>
<gene>
    <name evidence="1" type="primary">ck185</name>
</gene>
<protein>
    <submittedName>
        <fullName evidence="1">Uncharacterized protein</fullName>
    </submittedName>
</protein>
<evidence type="ECO:0000313" key="1">
    <source>
        <dbReference type="EMBL" id="QIN54310.1"/>
    </source>
</evidence>
<organism evidence="1 2">
    <name type="scientific">Cedratvirus kamchatka</name>
    <dbReference type="NCBI Taxonomy" id="2716914"/>
    <lineage>
        <taxon>Viruses</taxon>
        <taxon>Pithoviruses</taxon>
        <taxon>Orthocedratvirinae</taxon>
        <taxon>Alphacedratvirus</taxon>
        <taxon>Alphacedratvirus rossiense</taxon>
    </lineage>
</organism>
<accession>A0A6G8MXX3</accession>
<name>A0A6G8MXX3_9VIRU</name>
<sequence>MLRVNSPRTSRVISDTRERTVMGDIQSASTSVNILHIAEKNQQDYPNKIVVLHSSGEVTHSGDKALKINNTEMIFYDNLFSFVDRVVTFDLYPHGDRPIFDDTRLDIIFTHKTAKSIIHSNYMLFSEAYYLEAKRILEEIVG</sequence>
<dbReference type="EMBL" id="MN873693">
    <property type="protein sequence ID" value="QIN54310.1"/>
    <property type="molecule type" value="Genomic_DNA"/>
</dbReference>